<dbReference type="InterPro" id="IPR043502">
    <property type="entry name" value="DNA/RNA_pol_sf"/>
</dbReference>
<organism evidence="2 3">
    <name type="scientific">Cajanus cajan</name>
    <name type="common">Pigeon pea</name>
    <name type="synonym">Cajanus indicus</name>
    <dbReference type="NCBI Taxonomy" id="3821"/>
    <lineage>
        <taxon>Eukaryota</taxon>
        <taxon>Viridiplantae</taxon>
        <taxon>Streptophyta</taxon>
        <taxon>Embryophyta</taxon>
        <taxon>Tracheophyta</taxon>
        <taxon>Spermatophyta</taxon>
        <taxon>Magnoliopsida</taxon>
        <taxon>eudicotyledons</taxon>
        <taxon>Gunneridae</taxon>
        <taxon>Pentapetalae</taxon>
        <taxon>rosids</taxon>
        <taxon>fabids</taxon>
        <taxon>Fabales</taxon>
        <taxon>Fabaceae</taxon>
        <taxon>Papilionoideae</taxon>
        <taxon>50 kb inversion clade</taxon>
        <taxon>NPAAA clade</taxon>
        <taxon>indigoferoid/millettioid clade</taxon>
        <taxon>Phaseoleae</taxon>
        <taxon>Cajanus</taxon>
    </lineage>
</organism>
<sequence>MDCRAINNITIKYRHPIPRLDDMLDELHGGMNASPHIEYAYNRIVHKTTNLSPFEVVYGFNPLTHLDLLPLPNTNSLYHKEGVSRADFIIKYHEKVKSQIENKLKNICQIQQQREEKVTFEVRDWVWLHLRKDRFPTQRKSKLSPRGDGPFQVMGAIIFSKIYLKSGYHQIRIKKGDEWKTTFKAKFGLYEWLVMPFGLNSIYK</sequence>
<keyword evidence="3" id="KW-1185">Reference proteome</keyword>
<dbReference type="Gene3D" id="3.30.420.10">
    <property type="entry name" value="Ribonuclease H-like superfamily/Ribonuclease H"/>
    <property type="match status" value="1"/>
</dbReference>
<dbReference type="InterPro" id="IPR036397">
    <property type="entry name" value="RNaseH_sf"/>
</dbReference>
<dbReference type="GO" id="GO:0003676">
    <property type="term" value="F:nucleic acid binding"/>
    <property type="evidence" value="ECO:0007669"/>
    <property type="project" value="InterPro"/>
</dbReference>
<feature type="domain" description="Tf2-1-like SH3-like" evidence="1">
    <location>
        <begin position="124"/>
        <end position="155"/>
    </location>
</feature>
<dbReference type="STRING" id="3821.A0A151UE75"/>
<gene>
    <name evidence="2" type="ORF">KK1_049133</name>
</gene>
<dbReference type="PANTHER" id="PTHR35046:SF9">
    <property type="entry name" value="RNA-DIRECTED DNA POLYMERASE"/>
    <property type="match status" value="1"/>
</dbReference>
<dbReference type="Gene3D" id="3.30.70.270">
    <property type="match status" value="1"/>
</dbReference>
<dbReference type="Pfam" id="PF24626">
    <property type="entry name" value="SH3_Tf2-1"/>
    <property type="match status" value="1"/>
</dbReference>
<dbReference type="EMBL" id="AGCT01025374">
    <property type="protein sequence ID" value="KYP77541.1"/>
    <property type="molecule type" value="Genomic_DNA"/>
</dbReference>
<dbReference type="Gene3D" id="3.10.10.10">
    <property type="entry name" value="HIV Type 1 Reverse Transcriptase, subunit A, domain 1"/>
    <property type="match status" value="1"/>
</dbReference>
<reference evidence="2" key="1">
    <citation type="journal article" date="2012" name="Nat. Biotechnol.">
        <title>Draft genome sequence of pigeonpea (Cajanus cajan), an orphan legume crop of resource-poor farmers.</title>
        <authorList>
            <person name="Varshney R.K."/>
            <person name="Chen W."/>
            <person name="Li Y."/>
            <person name="Bharti A.K."/>
            <person name="Saxena R.K."/>
            <person name="Schlueter J.A."/>
            <person name="Donoghue M.T."/>
            <person name="Azam S."/>
            <person name="Fan G."/>
            <person name="Whaley A.M."/>
            <person name="Farmer A.D."/>
            <person name="Sheridan J."/>
            <person name="Iwata A."/>
            <person name="Tuteja R."/>
            <person name="Penmetsa R.V."/>
            <person name="Wu W."/>
            <person name="Upadhyaya H.D."/>
            <person name="Yang S.P."/>
            <person name="Shah T."/>
            <person name="Saxena K.B."/>
            <person name="Michael T."/>
            <person name="McCombie W.R."/>
            <person name="Yang B."/>
            <person name="Zhang G."/>
            <person name="Yang H."/>
            <person name="Wang J."/>
            <person name="Spillane C."/>
            <person name="Cook D.R."/>
            <person name="May G.D."/>
            <person name="Xu X."/>
            <person name="Jackson S.A."/>
        </authorList>
    </citation>
    <scope>NUCLEOTIDE SEQUENCE [LARGE SCALE GENOMIC DNA]</scope>
</reference>
<protein>
    <submittedName>
        <fullName evidence="2">Retrotransposable element Tf2</fullName>
    </submittedName>
</protein>
<dbReference type="Gramene" id="C.cajan_46129.t">
    <property type="protein sequence ID" value="C.cajan_46129.t"/>
    <property type="gene ID" value="C.cajan_46129"/>
</dbReference>
<evidence type="ECO:0000313" key="2">
    <source>
        <dbReference type="EMBL" id="KYP77541.1"/>
    </source>
</evidence>
<dbReference type="InterPro" id="IPR056924">
    <property type="entry name" value="SH3_Tf2-1"/>
</dbReference>
<dbReference type="InterPro" id="IPR043128">
    <property type="entry name" value="Rev_trsase/Diguanyl_cyclase"/>
</dbReference>
<dbReference type="SUPFAM" id="SSF56672">
    <property type="entry name" value="DNA/RNA polymerases"/>
    <property type="match status" value="1"/>
</dbReference>
<comment type="caution">
    <text evidence="2">The sequence shown here is derived from an EMBL/GenBank/DDBJ whole genome shotgun (WGS) entry which is preliminary data.</text>
</comment>
<evidence type="ECO:0000259" key="1">
    <source>
        <dbReference type="Pfam" id="PF24626"/>
    </source>
</evidence>
<dbReference type="Proteomes" id="UP000075243">
    <property type="component" value="Unassembled WGS sequence"/>
</dbReference>
<evidence type="ECO:0000313" key="3">
    <source>
        <dbReference type="Proteomes" id="UP000075243"/>
    </source>
</evidence>
<dbReference type="AlphaFoldDB" id="A0A151UE75"/>
<dbReference type="PANTHER" id="PTHR35046">
    <property type="entry name" value="ZINC KNUCKLE (CCHC-TYPE) FAMILY PROTEIN"/>
    <property type="match status" value="1"/>
</dbReference>
<name>A0A151UE75_CAJCA</name>
<accession>A0A151UE75</accession>
<proteinExistence type="predicted"/>